<dbReference type="PANTHER" id="PTHR43461:SF1">
    <property type="entry name" value="TRANSMEMBRANE PROTEIN 256"/>
    <property type="match status" value="1"/>
</dbReference>
<keyword evidence="4 6" id="KW-1133">Transmembrane helix</keyword>
<evidence type="ECO:0000313" key="8">
    <source>
        <dbReference type="Proteomes" id="UP000299102"/>
    </source>
</evidence>
<dbReference type="Proteomes" id="UP000299102">
    <property type="component" value="Unassembled WGS sequence"/>
</dbReference>
<comment type="caution">
    <text evidence="7">The sequence shown here is derived from an EMBL/GenBank/DDBJ whole genome shotgun (WGS) entry which is preliminary data.</text>
</comment>
<dbReference type="STRING" id="151549.A0A4C1VQX8"/>
<evidence type="ECO:0000256" key="1">
    <source>
        <dbReference type="ARBA" id="ARBA00004141"/>
    </source>
</evidence>
<evidence type="ECO:0000313" key="7">
    <source>
        <dbReference type="EMBL" id="GBP41508.1"/>
    </source>
</evidence>
<feature type="transmembrane region" description="Helical" evidence="6">
    <location>
        <begin position="154"/>
        <end position="175"/>
    </location>
</feature>
<dbReference type="GO" id="GO:0016020">
    <property type="term" value="C:membrane"/>
    <property type="evidence" value="ECO:0007669"/>
    <property type="project" value="UniProtKB-SubCell"/>
</dbReference>
<evidence type="ECO:0000256" key="6">
    <source>
        <dbReference type="SAM" id="Phobius"/>
    </source>
</evidence>
<gene>
    <name evidence="7" type="ORF">EVAR_24427_1</name>
</gene>
<dbReference type="OrthoDB" id="269173at2759"/>
<comment type="similarity">
    <text evidence="2">Belongs to the TMEM256 family.</text>
</comment>
<organism evidence="7 8">
    <name type="scientific">Eumeta variegata</name>
    <name type="common">Bagworm moth</name>
    <name type="synonym">Eumeta japonica</name>
    <dbReference type="NCBI Taxonomy" id="151549"/>
    <lineage>
        <taxon>Eukaryota</taxon>
        <taxon>Metazoa</taxon>
        <taxon>Ecdysozoa</taxon>
        <taxon>Arthropoda</taxon>
        <taxon>Hexapoda</taxon>
        <taxon>Insecta</taxon>
        <taxon>Pterygota</taxon>
        <taxon>Neoptera</taxon>
        <taxon>Endopterygota</taxon>
        <taxon>Lepidoptera</taxon>
        <taxon>Glossata</taxon>
        <taxon>Ditrysia</taxon>
        <taxon>Tineoidea</taxon>
        <taxon>Psychidae</taxon>
        <taxon>Oiketicinae</taxon>
        <taxon>Eumeta</taxon>
    </lineage>
</organism>
<protein>
    <submittedName>
        <fullName evidence="7">Transmembrane protein 256 homolog</fullName>
    </submittedName>
</protein>
<keyword evidence="8" id="KW-1185">Reference proteome</keyword>
<keyword evidence="3 6" id="KW-0812">Transmembrane</keyword>
<dbReference type="Pfam" id="PF04241">
    <property type="entry name" value="DUF423"/>
    <property type="match status" value="1"/>
</dbReference>
<dbReference type="InterPro" id="IPR006696">
    <property type="entry name" value="DUF423"/>
</dbReference>
<dbReference type="EMBL" id="BGZK01000400">
    <property type="protein sequence ID" value="GBP41508.1"/>
    <property type="molecule type" value="Genomic_DNA"/>
</dbReference>
<dbReference type="PANTHER" id="PTHR43461">
    <property type="entry name" value="TRANSMEMBRANE PROTEIN 256"/>
    <property type="match status" value="1"/>
</dbReference>
<proteinExistence type="inferred from homology"/>
<comment type="subcellular location">
    <subcellularLocation>
        <location evidence="1">Membrane</location>
        <topology evidence="1">Multi-pass membrane protein</topology>
    </subcellularLocation>
</comment>
<feature type="transmembrane region" description="Helical" evidence="6">
    <location>
        <begin position="181"/>
        <end position="201"/>
    </location>
</feature>
<evidence type="ECO:0000256" key="5">
    <source>
        <dbReference type="ARBA" id="ARBA00023136"/>
    </source>
</evidence>
<dbReference type="AlphaFoldDB" id="A0A4C1VQX8"/>
<evidence type="ECO:0000256" key="4">
    <source>
        <dbReference type="ARBA" id="ARBA00022989"/>
    </source>
</evidence>
<evidence type="ECO:0000256" key="3">
    <source>
        <dbReference type="ARBA" id="ARBA00022692"/>
    </source>
</evidence>
<sequence length="202" mass="22320">MNVIHESYNRPLLAFYDEASSLATVYNWFNEFKYGRTNLTDDLREGHPSPATIEHHISAVRLVGVFKQKSTEVPPTPIIIKMPLWQLAQEAGPFVRLAGLSGAAAVILGAMGAHRTFPETDKKEDLKKIFETANRFHFLHTLALVTVPLCKRPAIAGTFFIAGIGLFSGTCYYHAFTGDHSFRSLTPVGGTCLILGWLAMVL</sequence>
<accession>A0A4C1VQX8</accession>
<feature type="transmembrane region" description="Helical" evidence="6">
    <location>
        <begin position="94"/>
        <end position="113"/>
    </location>
</feature>
<keyword evidence="5 6" id="KW-0472">Membrane</keyword>
<name>A0A4C1VQX8_EUMVA</name>
<evidence type="ECO:0000256" key="2">
    <source>
        <dbReference type="ARBA" id="ARBA00006208"/>
    </source>
</evidence>
<reference evidence="7 8" key="1">
    <citation type="journal article" date="2019" name="Commun. Biol.">
        <title>The bagworm genome reveals a unique fibroin gene that provides high tensile strength.</title>
        <authorList>
            <person name="Kono N."/>
            <person name="Nakamura H."/>
            <person name="Ohtoshi R."/>
            <person name="Tomita M."/>
            <person name="Numata K."/>
            <person name="Arakawa K."/>
        </authorList>
    </citation>
    <scope>NUCLEOTIDE SEQUENCE [LARGE SCALE GENOMIC DNA]</scope>
</reference>